<evidence type="ECO:0000313" key="2">
    <source>
        <dbReference type="Proteomes" id="UP001140217"/>
    </source>
</evidence>
<organism evidence="1 2">
    <name type="scientific">Coemansia javaensis</name>
    <dbReference type="NCBI Taxonomy" id="2761396"/>
    <lineage>
        <taxon>Eukaryota</taxon>
        <taxon>Fungi</taxon>
        <taxon>Fungi incertae sedis</taxon>
        <taxon>Zoopagomycota</taxon>
        <taxon>Kickxellomycotina</taxon>
        <taxon>Kickxellomycetes</taxon>
        <taxon>Kickxellales</taxon>
        <taxon>Kickxellaceae</taxon>
        <taxon>Coemansia</taxon>
    </lineage>
</organism>
<protein>
    <submittedName>
        <fullName evidence="1">Uncharacterized protein</fullName>
    </submittedName>
</protein>
<gene>
    <name evidence="1" type="ORF">H4R18_004112</name>
</gene>
<dbReference type="OrthoDB" id="5563127at2759"/>
<sequence>MPVPAAPAAAAVPEPSFCSHQCAYLHTLDAFRRSATAYLLPDTATVDPPQGTHQHHQLLPRFGRCHTFMLIRCGIDPWASPAEIRMRQQSCHALVRVLSRYPSAASIADYAWPLENMSYCLSHLPQYSHSWEAAAKAVSGSSNSNKDLSCVQRYHMLCAALVSRIEDNMSYVGALLSGHLHPSEFYVAAFGR</sequence>
<name>A0A9W8HCM1_9FUNG</name>
<proteinExistence type="predicted"/>
<keyword evidence="2" id="KW-1185">Reference proteome</keyword>
<dbReference type="AlphaFoldDB" id="A0A9W8HCM1"/>
<reference evidence="1" key="1">
    <citation type="submission" date="2022-07" db="EMBL/GenBank/DDBJ databases">
        <title>Phylogenomic reconstructions and comparative analyses of Kickxellomycotina fungi.</title>
        <authorList>
            <person name="Reynolds N.K."/>
            <person name="Stajich J.E."/>
            <person name="Barry K."/>
            <person name="Grigoriev I.V."/>
            <person name="Crous P."/>
            <person name="Smith M.E."/>
        </authorList>
    </citation>
    <scope>NUCLEOTIDE SEQUENCE</scope>
    <source>
        <strain evidence="1">NBRC 105414</strain>
    </source>
</reference>
<evidence type="ECO:0000313" key="1">
    <source>
        <dbReference type="EMBL" id="KAJ2779271.1"/>
    </source>
</evidence>
<dbReference type="Proteomes" id="UP001140217">
    <property type="component" value="Unassembled WGS sequence"/>
</dbReference>
<accession>A0A9W8HCM1</accession>
<comment type="caution">
    <text evidence="1">The sequence shown here is derived from an EMBL/GenBank/DDBJ whole genome shotgun (WGS) entry which is preliminary data.</text>
</comment>
<dbReference type="EMBL" id="JANBUL010000185">
    <property type="protein sequence ID" value="KAJ2779271.1"/>
    <property type="molecule type" value="Genomic_DNA"/>
</dbReference>